<protein>
    <submittedName>
        <fullName evidence="1">Putative secreted protein</fullName>
    </submittedName>
</protein>
<dbReference type="AlphaFoldDB" id="A0A023G229"/>
<reference evidence="1" key="1">
    <citation type="submission" date="2014-03" db="EMBL/GenBank/DDBJ databases">
        <title>The sialotranscriptome of Amblyomma triste, Amblyomma parvum and Amblyomma cajennense ticks, uncovered by 454-based RNA-seq.</title>
        <authorList>
            <person name="Garcia G.R."/>
            <person name="Gardinassi L.G."/>
            <person name="Ribeiro J.M."/>
            <person name="Anatrielo E."/>
            <person name="Ferreira B.R."/>
            <person name="Moreira H.N."/>
            <person name="Mafra C."/>
            <person name="Olegario M.M."/>
            <person name="Szabo P.J."/>
            <person name="Miranda-Santos I.K."/>
            <person name="Maruyama S.R."/>
        </authorList>
    </citation>
    <scope>NUCLEOTIDE SEQUENCE</scope>
    <source>
        <strain evidence="1">Araguapaz</strain>
        <tissue evidence="1">Salivary glands</tissue>
    </source>
</reference>
<name>A0A023G229_AMBPA</name>
<proteinExistence type="evidence at transcript level"/>
<sequence length="77" mass="8471">MLYGLQCTMPDFVLFCGCVHALVTLRYGKPFVFLYNAPAGAYQPKTSCKSNSAEGLRVEIQSSSGWLILPLKCMFAS</sequence>
<accession>A0A023G229</accession>
<evidence type="ECO:0000313" key="1">
    <source>
        <dbReference type="EMBL" id="JAC27078.1"/>
    </source>
</evidence>
<dbReference type="EMBL" id="GBBL01000242">
    <property type="protein sequence ID" value="JAC27078.1"/>
    <property type="molecule type" value="mRNA"/>
</dbReference>
<organism evidence="1">
    <name type="scientific">Amblyomma parvum</name>
    <name type="common">South American tick</name>
    <dbReference type="NCBI Taxonomy" id="251391"/>
    <lineage>
        <taxon>Eukaryota</taxon>
        <taxon>Metazoa</taxon>
        <taxon>Ecdysozoa</taxon>
        <taxon>Arthropoda</taxon>
        <taxon>Chelicerata</taxon>
        <taxon>Arachnida</taxon>
        <taxon>Acari</taxon>
        <taxon>Parasitiformes</taxon>
        <taxon>Ixodida</taxon>
        <taxon>Ixodoidea</taxon>
        <taxon>Ixodidae</taxon>
        <taxon>Amblyomminae</taxon>
        <taxon>Amblyomma</taxon>
    </lineage>
</organism>